<dbReference type="Proteomes" id="UP001233999">
    <property type="component" value="Unassembled WGS sequence"/>
</dbReference>
<dbReference type="AlphaFoldDB" id="A0AAD8AFK7"/>
<name>A0AAD8AFK7_DIPPU</name>
<dbReference type="PANTHER" id="PTHR13366:SF0">
    <property type="entry name" value="HEAT REPEAT-CONTAINING PROTEIN 6"/>
    <property type="match status" value="1"/>
</dbReference>
<feature type="region of interest" description="Disordered" evidence="2">
    <location>
        <begin position="322"/>
        <end position="355"/>
    </location>
</feature>
<gene>
    <name evidence="4" type="ORF">L9F63_012058</name>
</gene>
<evidence type="ECO:0000256" key="1">
    <source>
        <dbReference type="ARBA" id="ARBA00015263"/>
    </source>
</evidence>
<dbReference type="EMBL" id="JASPKZ010001954">
    <property type="protein sequence ID" value="KAJ9596933.1"/>
    <property type="molecule type" value="Genomic_DNA"/>
</dbReference>
<dbReference type="Pfam" id="PF13251">
    <property type="entry name" value="DUF4042"/>
    <property type="match status" value="1"/>
</dbReference>
<dbReference type="InterPro" id="IPR052107">
    <property type="entry name" value="HEAT6"/>
</dbReference>
<evidence type="ECO:0000313" key="5">
    <source>
        <dbReference type="Proteomes" id="UP001233999"/>
    </source>
</evidence>
<proteinExistence type="predicted"/>
<organism evidence="4 5">
    <name type="scientific">Diploptera punctata</name>
    <name type="common">Pacific beetle cockroach</name>
    <dbReference type="NCBI Taxonomy" id="6984"/>
    <lineage>
        <taxon>Eukaryota</taxon>
        <taxon>Metazoa</taxon>
        <taxon>Ecdysozoa</taxon>
        <taxon>Arthropoda</taxon>
        <taxon>Hexapoda</taxon>
        <taxon>Insecta</taxon>
        <taxon>Pterygota</taxon>
        <taxon>Neoptera</taxon>
        <taxon>Polyneoptera</taxon>
        <taxon>Dictyoptera</taxon>
        <taxon>Blattodea</taxon>
        <taxon>Blaberoidea</taxon>
        <taxon>Blaberidae</taxon>
        <taxon>Diplopterinae</taxon>
        <taxon>Diploptera</taxon>
    </lineage>
</organism>
<dbReference type="InterPro" id="IPR016024">
    <property type="entry name" value="ARM-type_fold"/>
</dbReference>
<feature type="domain" description="DUF4042" evidence="3">
    <location>
        <begin position="413"/>
        <end position="595"/>
    </location>
</feature>
<reference evidence="4" key="1">
    <citation type="journal article" date="2023" name="IScience">
        <title>Live-bearing cockroach genome reveals convergent evolutionary mechanisms linked to viviparity in insects and beyond.</title>
        <authorList>
            <person name="Fouks B."/>
            <person name="Harrison M.C."/>
            <person name="Mikhailova A.A."/>
            <person name="Marchal E."/>
            <person name="English S."/>
            <person name="Carruthers M."/>
            <person name="Jennings E.C."/>
            <person name="Chiamaka E.L."/>
            <person name="Frigard R.A."/>
            <person name="Pippel M."/>
            <person name="Attardo G.M."/>
            <person name="Benoit J.B."/>
            <person name="Bornberg-Bauer E."/>
            <person name="Tobe S.S."/>
        </authorList>
    </citation>
    <scope>NUCLEOTIDE SEQUENCE</scope>
    <source>
        <strain evidence="4">Stay&amp;Tobe</strain>
    </source>
</reference>
<dbReference type="InterPro" id="IPR025283">
    <property type="entry name" value="DUF4042"/>
</dbReference>
<accession>A0AAD8AFK7</accession>
<dbReference type="SUPFAM" id="SSF48371">
    <property type="entry name" value="ARM repeat"/>
    <property type="match status" value="1"/>
</dbReference>
<comment type="caution">
    <text evidence="4">The sequence shown here is derived from an EMBL/GenBank/DDBJ whole genome shotgun (WGS) entry which is preliminary data.</text>
</comment>
<sequence>MGQQLEGEEWPQLIKNMAADTSTFGEENRRKFLNLSSKFTNLVHGRSEGDRQQINTLFDDLNSLDFKTSIVSNADRAVLVINQCCSIVPPNDTFLVAKGCQLISNLISKQHVKVEGKTLSLAVGWCVQSLKHCADVAILDILYALEALLRGNGIYVEEQIHQLLGPNGAFNSLLDQGLVKSTGGEKVTLASPWDIQLMIVRCVESLTFATDSKAENVPPDKLKIDHIESCTKILLTHLYAEKHPDQDEIIYCKVLVSSLRGLQNSFQQCHELGIQLLGEVLGIIKTYMLYGLTGYAGLRPQKIFPANLYQCDIQPKFSKEVRGRKSVKVRKKRQKKNEASTSKTSDDNRQQDNFSQSSAQSYCSYTTSDSVNTFLSVDNTAVSLYPTWLKTSDSDFSDTETGQATKVRNMQGRVRQAALYLLSDVIKVYDKKVLFGYWSCLLPDAPNMQQVPTLCTCLFKDPSPRNRMLVLQVLTLMLIGSRPYLSQAEKRHLIRKTTMSFTPFSVTVGNMVSELHHSLLMVLSIENSVAVITLLLKCLAALVQNTPYHRLEPGLITKLATHVRPYFRHKDINLQVLSLSVFGSIVAVEPTTPEITELLTKCSVFNNRQQSTGDAENKNTRDTDQDSVQDADFEEAIEEVGALLECQSIDNMSWLLDVCLRKLNIHRMAQDGDFALRSGPLQVESLQVLSILTKKYFKEVISRHLSSVMLVLVPILSDSLPAMSFHAARVVDALGNSMILTLQEQGDKKAVSLDKCVQFWQTVLSGPLIALVQDTEQAMLRTVGCDCLTSIGTQVFEELPRDRQILIITLLFGCTHDEENNVRASAIRALAVCVLYPSLREDIHFIMDTAECVMRTVQDKSLLVRINASWSLGNLSDALVLNMNSEEIEDISADLLLKLIETSIKGFTRQ</sequence>
<dbReference type="InterPro" id="IPR011989">
    <property type="entry name" value="ARM-like"/>
</dbReference>
<dbReference type="Gene3D" id="1.25.10.10">
    <property type="entry name" value="Leucine-rich Repeat Variant"/>
    <property type="match status" value="1"/>
</dbReference>
<evidence type="ECO:0000313" key="4">
    <source>
        <dbReference type="EMBL" id="KAJ9596933.1"/>
    </source>
</evidence>
<feature type="compositionally biased region" description="Basic residues" evidence="2">
    <location>
        <begin position="324"/>
        <end position="335"/>
    </location>
</feature>
<evidence type="ECO:0000259" key="3">
    <source>
        <dbReference type="Pfam" id="PF13251"/>
    </source>
</evidence>
<keyword evidence="5" id="KW-1185">Reference proteome</keyword>
<evidence type="ECO:0000256" key="2">
    <source>
        <dbReference type="SAM" id="MobiDB-lite"/>
    </source>
</evidence>
<reference evidence="4" key="2">
    <citation type="submission" date="2023-05" db="EMBL/GenBank/DDBJ databases">
        <authorList>
            <person name="Fouks B."/>
        </authorList>
    </citation>
    <scope>NUCLEOTIDE SEQUENCE</scope>
    <source>
        <strain evidence="4">Stay&amp;Tobe</strain>
        <tissue evidence="4">Testes</tissue>
    </source>
</reference>
<protein>
    <recommendedName>
        <fullName evidence="1">HEAT repeat-containing protein 6</fullName>
    </recommendedName>
</protein>
<dbReference type="PANTHER" id="PTHR13366">
    <property type="entry name" value="MALARIA ANTIGEN-RELATED"/>
    <property type="match status" value="1"/>
</dbReference>